<protein>
    <submittedName>
        <fullName evidence="5">Cytochrome c family protein</fullName>
    </submittedName>
</protein>
<evidence type="ECO:0000256" key="3">
    <source>
        <dbReference type="ARBA" id="ARBA00023004"/>
    </source>
</evidence>
<feature type="domain" description="Cytochrome c" evidence="4">
    <location>
        <begin position="21"/>
        <end position="130"/>
    </location>
</feature>
<sequence>MAFLLPFILPAWVLAARPSATQLSHGRYLVERVGMCADCHTPVDAHGQPIVSRWLQGAPIGFKPVHPVPAWADRSTDIAGLPAGWTPAQLARFLETGLTLKGTRARPPMPAYRLSRRDAWAVAVYLEMLKH</sequence>
<dbReference type="SUPFAM" id="SSF46626">
    <property type="entry name" value="Cytochrome c"/>
    <property type="match status" value="1"/>
</dbReference>
<name>T0YEL5_9ZZZZ</name>
<evidence type="ECO:0000313" key="6">
    <source>
        <dbReference type="EMBL" id="EQD52077.1"/>
    </source>
</evidence>
<evidence type="ECO:0000256" key="2">
    <source>
        <dbReference type="ARBA" id="ARBA00022723"/>
    </source>
</evidence>
<dbReference type="InterPro" id="IPR009056">
    <property type="entry name" value="Cyt_c-like_dom"/>
</dbReference>
<dbReference type="GO" id="GO:0046872">
    <property type="term" value="F:metal ion binding"/>
    <property type="evidence" value="ECO:0007669"/>
    <property type="project" value="UniProtKB-KW"/>
</dbReference>
<keyword evidence="1" id="KW-0349">Heme</keyword>
<dbReference type="EMBL" id="AUZZ01010292">
    <property type="protein sequence ID" value="EQD30287.1"/>
    <property type="molecule type" value="Genomic_DNA"/>
</dbReference>
<keyword evidence="3" id="KW-0408">Iron</keyword>
<reference evidence="5" key="1">
    <citation type="submission" date="2013-08" db="EMBL/GenBank/DDBJ databases">
        <authorList>
            <person name="Mendez C."/>
            <person name="Richter M."/>
            <person name="Ferrer M."/>
            <person name="Sanchez J."/>
        </authorList>
    </citation>
    <scope>NUCLEOTIDE SEQUENCE</scope>
</reference>
<accession>T0YEL5</accession>
<proteinExistence type="predicted"/>
<evidence type="ECO:0000259" key="4">
    <source>
        <dbReference type="PROSITE" id="PS51007"/>
    </source>
</evidence>
<evidence type="ECO:0000313" key="5">
    <source>
        <dbReference type="EMBL" id="EQD30287.1"/>
    </source>
</evidence>
<dbReference type="GO" id="GO:0020037">
    <property type="term" value="F:heme binding"/>
    <property type="evidence" value="ECO:0007669"/>
    <property type="project" value="InterPro"/>
</dbReference>
<dbReference type="Gene3D" id="1.10.760.10">
    <property type="entry name" value="Cytochrome c-like domain"/>
    <property type="match status" value="1"/>
</dbReference>
<dbReference type="AlphaFoldDB" id="T0YEL5"/>
<gene>
    <name evidence="6" type="ORF">B1B_10738</name>
    <name evidence="5" type="ORF">B2A_14199</name>
</gene>
<dbReference type="GO" id="GO:0009055">
    <property type="term" value="F:electron transfer activity"/>
    <property type="evidence" value="ECO:0007669"/>
    <property type="project" value="InterPro"/>
</dbReference>
<keyword evidence="2" id="KW-0479">Metal-binding</keyword>
<comment type="caution">
    <text evidence="5">The sequence shown here is derived from an EMBL/GenBank/DDBJ whole genome shotgun (WGS) entry which is preliminary data.</text>
</comment>
<dbReference type="Pfam" id="PF13442">
    <property type="entry name" value="Cytochrome_CBB3"/>
    <property type="match status" value="1"/>
</dbReference>
<dbReference type="EMBL" id="AUZY01006972">
    <property type="protein sequence ID" value="EQD52077.1"/>
    <property type="molecule type" value="Genomic_DNA"/>
</dbReference>
<organism evidence="5">
    <name type="scientific">mine drainage metagenome</name>
    <dbReference type="NCBI Taxonomy" id="410659"/>
    <lineage>
        <taxon>unclassified sequences</taxon>
        <taxon>metagenomes</taxon>
        <taxon>ecological metagenomes</taxon>
    </lineage>
</organism>
<evidence type="ECO:0000256" key="1">
    <source>
        <dbReference type="ARBA" id="ARBA00022617"/>
    </source>
</evidence>
<dbReference type="PROSITE" id="PS51007">
    <property type="entry name" value="CYTC"/>
    <property type="match status" value="1"/>
</dbReference>
<reference evidence="5" key="2">
    <citation type="journal article" date="2014" name="ISME J.">
        <title>Microbial stratification in low pH oxic and suboxic macroscopic growths along an acid mine drainage.</title>
        <authorList>
            <person name="Mendez-Garcia C."/>
            <person name="Mesa V."/>
            <person name="Sprenger R.R."/>
            <person name="Richter M."/>
            <person name="Diez M.S."/>
            <person name="Solano J."/>
            <person name="Bargiela R."/>
            <person name="Golyshina O.V."/>
            <person name="Manteca A."/>
            <person name="Ramos J.L."/>
            <person name="Gallego J.R."/>
            <person name="Llorente I."/>
            <person name="Martins Dos Santos V.A."/>
            <person name="Jensen O.N."/>
            <person name="Pelaez A.I."/>
            <person name="Sanchez J."/>
            <person name="Ferrer M."/>
        </authorList>
    </citation>
    <scope>NUCLEOTIDE SEQUENCE</scope>
</reference>
<dbReference type="InterPro" id="IPR036909">
    <property type="entry name" value="Cyt_c-like_dom_sf"/>
</dbReference>